<evidence type="ECO:0000313" key="1">
    <source>
        <dbReference type="EMBL" id="AXC10863.1"/>
    </source>
</evidence>
<evidence type="ECO:0000313" key="2">
    <source>
        <dbReference type="Proteomes" id="UP000253606"/>
    </source>
</evidence>
<name>A0A2Z5FVE9_9BACT</name>
<gene>
    <name evidence="1" type="ORF">ACPOL_1517</name>
</gene>
<proteinExistence type="predicted"/>
<dbReference type="EMBL" id="CP030840">
    <property type="protein sequence ID" value="AXC10863.1"/>
    <property type="molecule type" value="Genomic_DNA"/>
</dbReference>
<dbReference type="Proteomes" id="UP000253606">
    <property type="component" value="Chromosome"/>
</dbReference>
<dbReference type="KEGG" id="abas:ACPOL_1517"/>
<accession>A0A2Z5FVE9</accession>
<protein>
    <submittedName>
        <fullName evidence="1">Uncharacterized protein</fullName>
    </submittedName>
</protein>
<dbReference type="AlphaFoldDB" id="A0A2Z5FVE9"/>
<organism evidence="1 2">
    <name type="scientific">Acidisarcina polymorpha</name>
    <dbReference type="NCBI Taxonomy" id="2211140"/>
    <lineage>
        <taxon>Bacteria</taxon>
        <taxon>Pseudomonadati</taxon>
        <taxon>Acidobacteriota</taxon>
        <taxon>Terriglobia</taxon>
        <taxon>Terriglobales</taxon>
        <taxon>Acidobacteriaceae</taxon>
        <taxon>Acidisarcina</taxon>
    </lineage>
</organism>
<keyword evidence="2" id="KW-1185">Reference proteome</keyword>
<sequence>MIGKTTGNRIAWLKAAGDITKTARNPCCSRPIVGSSDTR</sequence>
<reference evidence="1 2" key="1">
    <citation type="journal article" date="2018" name="Front. Microbiol.">
        <title>Hydrolytic Capabilities as a Key to Environmental Success: Chitinolytic and Cellulolytic Acidobacteria From Acidic Sub-arctic Soils and Boreal Peatlands.</title>
        <authorList>
            <person name="Belova S.E."/>
            <person name="Ravin N.V."/>
            <person name="Pankratov T.A."/>
            <person name="Rakitin A.L."/>
            <person name="Ivanova A.A."/>
            <person name="Beletsky A.V."/>
            <person name="Mardanov A.V."/>
            <person name="Sinninghe Damste J.S."/>
            <person name="Dedysh S.N."/>
        </authorList>
    </citation>
    <scope>NUCLEOTIDE SEQUENCE [LARGE SCALE GENOMIC DNA]</scope>
    <source>
        <strain evidence="1 2">SBC82</strain>
    </source>
</reference>